<evidence type="ECO:0000256" key="8">
    <source>
        <dbReference type="ARBA" id="ARBA00054027"/>
    </source>
</evidence>
<evidence type="ECO:0000256" key="2">
    <source>
        <dbReference type="ARBA" id="ARBA00009320"/>
    </source>
</evidence>
<gene>
    <name evidence="14" type="ORF">CWC05_10375</name>
    <name evidence="13" type="ORF">TW72_06370</name>
</gene>
<dbReference type="EMBL" id="JXXZ01000006">
    <property type="protein sequence ID" value="KJZ00324.1"/>
    <property type="molecule type" value="Genomic_DNA"/>
</dbReference>
<dbReference type="SUPFAM" id="SSF56752">
    <property type="entry name" value="D-aminoacid aminotransferase-like PLP-dependent enzymes"/>
    <property type="match status" value="1"/>
</dbReference>
<dbReference type="GO" id="GO:0046656">
    <property type="term" value="P:folic acid biosynthetic process"/>
    <property type="evidence" value="ECO:0007669"/>
    <property type="project" value="UniProtKB-KW"/>
</dbReference>
<evidence type="ECO:0000256" key="12">
    <source>
        <dbReference type="RuleBase" id="RU004516"/>
    </source>
</evidence>
<evidence type="ECO:0000256" key="10">
    <source>
        <dbReference type="ARBA" id="ARBA00080135"/>
    </source>
</evidence>
<evidence type="ECO:0000256" key="3">
    <source>
        <dbReference type="ARBA" id="ARBA00022898"/>
    </source>
</evidence>
<evidence type="ECO:0000313" key="16">
    <source>
        <dbReference type="Proteomes" id="UP000305874"/>
    </source>
</evidence>
<dbReference type="GO" id="GO:0008483">
    <property type="term" value="F:transaminase activity"/>
    <property type="evidence" value="ECO:0007669"/>
    <property type="project" value="UniProtKB-KW"/>
</dbReference>
<evidence type="ECO:0000313" key="13">
    <source>
        <dbReference type="EMBL" id="KJZ00324.1"/>
    </source>
</evidence>
<dbReference type="RefSeq" id="WP_045980096.1">
    <property type="nucleotide sequence ID" value="NZ_JXXY01000015.1"/>
</dbReference>
<dbReference type="InterPro" id="IPR050571">
    <property type="entry name" value="Class-IV_PLP-Dep_Aminotrnsfr"/>
</dbReference>
<dbReference type="GO" id="GO:0008652">
    <property type="term" value="P:amino acid biosynthetic process"/>
    <property type="evidence" value="ECO:0007669"/>
    <property type="project" value="UniProtKB-ARBA"/>
</dbReference>
<dbReference type="EMBL" id="PNCG01000010">
    <property type="protein sequence ID" value="TMP86875.1"/>
    <property type="molecule type" value="Genomic_DNA"/>
</dbReference>
<dbReference type="FunFam" id="3.20.10.10:FF:000002">
    <property type="entry name" value="D-alanine aminotransferase"/>
    <property type="match status" value="1"/>
</dbReference>
<evidence type="ECO:0000256" key="7">
    <source>
        <dbReference type="ARBA" id="ARBA00049529"/>
    </source>
</evidence>
<evidence type="ECO:0000313" key="15">
    <source>
        <dbReference type="Proteomes" id="UP000033664"/>
    </source>
</evidence>
<evidence type="ECO:0000256" key="9">
    <source>
        <dbReference type="ARBA" id="ARBA00069174"/>
    </source>
</evidence>
<dbReference type="PATRIC" id="fig|151081.8.peg.2974"/>
<proteinExistence type="inferred from homology"/>
<reference evidence="13 15" key="1">
    <citation type="journal article" date="2015" name="BMC Genomics">
        <title>Genome mining reveals unlocked bioactive potential of marine Gram-negative bacteria.</title>
        <authorList>
            <person name="Machado H."/>
            <person name="Sonnenschein E.C."/>
            <person name="Melchiorsen J."/>
            <person name="Gram L."/>
        </authorList>
    </citation>
    <scope>NUCLEOTIDE SEQUENCE [LARGE SCALE GENOMIC DNA]</scope>
    <source>
        <strain evidence="13 15">S3137</strain>
    </source>
</reference>
<dbReference type="Pfam" id="PF01063">
    <property type="entry name" value="Aminotran_4"/>
    <property type="match status" value="1"/>
</dbReference>
<reference evidence="14 16" key="2">
    <citation type="submission" date="2017-12" db="EMBL/GenBank/DDBJ databases">
        <authorList>
            <person name="Paulsen S."/>
            <person name="Gram L.K."/>
        </authorList>
    </citation>
    <scope>NUCLEOTIDE SEQUENCE [LARGE SCALE GENOMIC DNA]</scope>
    <source>
        <strain evidence="14 16">S2897</strain>
    </source>
</reference>
<evidence type="ECO:0000313" key="14">
    <source>
        <dbReference type="EMBL" id="TMP86875.1"/>
    </source>
</evidence>
<keyword evidence="3 12" id="KW-0663">Pyridoxal phosphate</keyword>
<name>A0A0F4PKS7_9GAMM</name>
<keyword evidence="13" id="KW-0032">Aminotransferase</keyword>
<dbReference type="InterPro" id="IPR043131">
    <property type="entry name" value="BCAT-like_N"/>
</dbReference>
<evidence type="ECO:0000256" key="4">
    <source>
        <dbReference type="ARBA" id="ARBA00022909"/>
    </source>
</evidence>
<reference evidence="16" key="3">
    <citation type="submission" date="2019-06" db="EMBL/GenBank/DDBJ databases">
        <title>Co-occurence of chitin degradation, pigmentation and bioactivity in marine Pseudoalteromonas.</title>
        <authorList>
            <person name="Sonnenschein E.C."/>
            <person name="Bech P.K."/>
        </authorList>
    </citation>
    <scope>NUCLEOTIDE SEQUENCE [LARGE SCALE GENOMIC DNA]</scope>
    <source>
        <strain evidence="16">S2897</strain>
    </source>
</reference>
<evidence type="ECO:0000256" key="1">
    <source>
        <dbReference type="ARBA" id="ARBA00001933"/>
    </source>
</evidence>
<keyword evidence="15" id="KW-1185">Reference proteome</keyword>
<comment type="caution">
    <text evidence="13">The sequence shown here is derived from an EMBL/GenBank/DDBJ whole genome shotgun (WGS) entry which is preliminary data.</text>
</comment>
<dbReference type="InterPro" id="IPR043132">
    <property type="entry name" value="BCAT-like_C"/>
</dbReference>
<dbReference type="CDD" id="cd01558">
    <property type="entry name" value="D-AAT_like"/>
    <property type="match status" value="1"/>
</dbReference>
<comment type="function">
    <text evidence="8">Involved in the biosynthesis of p-aminobenzoate (PABA), a precursor of tetrahydrofolate. Converts 4-amino-4-deoxychorismate into 4-aminobenzoate (PABA) and pyruvate.</text>
</comment>
<evidence type="ECO:0000256" key="11">
    <source>
        <dbReference type="RuleBase" id="RU004106"/>
    </source>
</evidence>
<dbReference type="Gene3D" id="3.30.470.10">
    <property type="match status" value="1"/>
</dbReference>
<dbReference type="PANTHER" id="PTHR42743:SF10">
    <property type="entry name" value="D-ALANINE AMINOTRANSFERASE"/>
    <property type="match status" value="1"/>
</dbReference>
<dbReference type="Proteomes" id="UP000033664">
    <property type="component" value="Unassembled WGS sequence"/>
</dbReference>
<dbReference type="AlphaFoldDB" id="A0A0F4PKS7"/>
<comment type="cofactor">
    <cofactor evidence="1 12">
        <name>pyridoxal 5'-phosphate</name>
        <dbReference type="ChEBI" id="CHEBI:597326"/>
    </cofactor>
</comment>
<dbReference type="InterPro" id="IPR018300">
    <property type="entry name" value="Aminotrans_IV_CS"/>
</dbReference>
<keyword evidence="4" id="KW-0289">Folate biosynthesis</keyword>
<evidence type="ECO:0000256" key="5">
    <source>
        <dbReference type="ARBA" id="ARBA00035633"/>
    </source>
</evidence>
<evidence type="ECO:0000256" key="6">
    <source>
        <dbReference type="ARBA" id="ARBA00035676"/>
    </source>
</evidence>
<reference evidence="14" key="4">
    <citation type="submission" date="2019-09" db="EMBL/GenBank/DDBJ databases">
        <title>Co-occurence of chitin degradation, pigmentation and bioactivity in marine Pseudoalteromonas.</title>
        <authorList>
            <person name="Sonnenschein E.C."/>
            <person name="Bech P.K."/>
        </authorList>
    </citation>
    <scope>NUCLEOTIDE SEQUENCE</scope>
    <source>
        <strain evidence="14">S2897</strain>
    </source>
</reference>
<sequence length="285" mass="31590">MSLVYLNGDYMPPEQAKISPMDRGFLFGDGIYEVVPAYHGKMLGFDAHIQRMQSGLAAIDIELDYTAQQWRQICDTLIAKNPGPNQGIYLHVSRGADSKRNHAYPQGITPTVFAFCFELPGEPVCDPELATSYHVSLEQDKRWQRCNIKSTALLGNVMHYQSGAAAGNKETILFNSDEQITEASSSNVFIVKDGVISTPPLDHQILPGITRWLILTILAEHSDFAVQQRVISKAELLNADEVWITSATKEVGPVVKVADQVIGSGQPGPVWQQVQSLFSQHKFDY</sequence>
<dbReference type="Gene3D" id="3.20.10.10">
    <property type="entry name" value="D-amino Acid Aminotransferase, subunit A, domain 2"/>
    <property type="match status" value="1"/>
</dbReference>
<dbReference type="InterPro" id="IPR001544">
    <property type="entry name" value="Aminotrans_IV"/>
</dbReference>
<dbReference type="InterPro" id="IPR036038">
    <property type="entry name" value="Aminotransferase-like"/>
</dbReference>
<comment type="similarity">
    <text evidence="2 11">Belongs to the class-IV pyridoxal-phosphate-dependent aminotransferase family.</text>
</comment>
<dbReference type="GeneID" id="58228108"/>
<comment type="pathway">
    <text evidence="5">Cofactor biosynthesis; tetrahydrofolate biosynthesis; 4-aminobenzoate from chorismate: step 2/2.</text>
</comment>
<dbReference type="OrthoDB" id="21319at2"/>
<protein>
    <recommendedName>
        <fullName evidence="9">Aminodeoxychorismate lyase</fullName>
        <ecNumber evidence="6">4.1.3.38</ecNumber>
    </recommendedName>
    <alternativeName>
        <fullName evidence="10">4-amino-4-deoxychorismate lyase</fullName>
    </alternativeName>
</protein>
<comment type="catalytic activity">
    <reaction evidence="7">
        <text>4-amino-4-deoxychorismate = 4-aminobenzoate + pyruvate + H(+)</text>
        <dbReference type="Rhea" id="RHEA:16201"/>
        <dbReference type="ChEBI" id="CHEBI:15361"/>
        <dbReference type="ChEBI" id="CHEBI:15378"/>
        <dbReference type="ChEBI" id="CHEBI:17836"/>
        <dbReference type="ChEBI" id="CHEBI:58406"/>
        <dbReference type="EC" id="4.1.3.38"/>
    </reaction>
</comment>
<keyword evidence="13" id="KW-0808">Transferase</keyword>
<dbReference type="eggNOG" id="COG0115">
    <property type="taxonomic scope" value="Bacteria"/>
</dbReference>
<dbReference type="EC" id="4.1.3.38" evidence="6"/>
<dbReference type="GO" id="GO:0005829">
    <property type="term" value="C:cytosol"/>
    <property type="evidence" value="ECO:0007669"/>
    <property type="project" value="TreeGrafter"/>
</dbReference>
<dbReference type="PANTHER" id="PTHR42743">
    <property type="entry name" value="AMINO-ACID AMINOTRANSFERASE"/>
    <property type="match status" value="1"/>
</dbReference>
<organism evidence="13 15">
    <name type="scientific">Pseudoalteromonas ruthenica</name>
    <dbReference type="NCBI Taxonomy" id="151081"/>
    <lineage>
        <taxon>Bacteria</taxon>
        <taxon>Pseudomonadati</taxon>
        <taxon>Pseudomonadota</taxon>
        <taxon>Gammaproteobacteria</taxon>
        <taxon>Alteromonadales</taxon>
        <taxon>Pseudoalteromonadaceae</taxon>
        <taxon>Pseudoalteromonas</taxon>
    </lineage>
</organism>
<accession>A0A0F4PKS7</accession>
<dbReference type="Proteomes" id="UP000305874">
    <property type="component" value="Unassembled WGS sequence"/>
</dbReference>
<dbReference type="GO" id="GO:0008696">
    <property type="term" value="F:4-amino-4-deoxychorismate lyase activity"/>
    <property type="evidence" value="ECO:0007669"/>
    <property type="project" value="UniProtKB-EC"/>
</dbReference>
<dbReference type="PROSITE" id="PS00770">
    <property type="entry name" value="AA_TRANSFER_CLASS_4"/>
    <property type="match status" value="1"/>
</dbReference>
<dbReference type="STRING" id="151081.TW72_06370"/>